<dbReference type="OrthoDB" id="100605at2"/>
<sequence>MHGRAALTSFLACLLIAGCTTDGATPASTSGEGAPGAGDPYYPNDGNGGYDAVDYQVSVSYDPATKRLDGDTTVAAKATQDLSRFNLDLRGLEVAEVQVDGAPARFAREGDFELVVTPAKPVAAGSTFHTRVRYGGTPTSHPDGSVGAGGWMPTRAGGAYALGQPHSAAFWFPVNETPRDKATFHLSVRVPEQWQVVAAGKEAGTSTDGGWTTSRWAEDNPTASYLTTVSIDRFTVDRGTLPDGTPLINAYAPGAESKRAIAARTAEVIEFLAGKFGPYPQSTAGGIYLNERIGFSLETNGRPTYAAWADLETVVHELAHQWYGNSVSVRDWSDVCLNECFASYAQWLWAEAKEGADLDAKYRAAVERTRDNPRPWQAKLHEMGQGKEFDGVYDKGILAVHALRRTVGEDVFNRVLREWPARHRGGNASWRELEQYVNEAAGRDLTPFFDAWFRGDEVPADEFLFPESLR</sequence>
<accession>A0A4Q7J2I3</accession>
<feature type="domain" description="Peptidase M1 membrane alanine aminopeptidase" evidence="15">
    <location>
        <begin position="312"/>
        <end position="452"/>
    </location>
</feature>
<keyword evidence="14" id="KW-0732">Signal</keyword>
<evidence type="ECO:0000256" key="10">
    <source>
        <dbReference type="ARBA" id="ARBA00023049"/>
    </source>
</evidence>
<feature type="domain" description="Aminopeptidase N-like N-terminal" evidence="16">
    <location>
        <begin position="54"/>
        <end position="226"/>
    </location>
</feature>
<dbReference type="InterPro" id="IPR027268">
    <property type="entry name" value="Peptidase_M4/M1_CTD_sf"/>
</dbReference>
<keyword evidence="10" id="KW-0482">Metalloprotease</keyword>
<dbReference type="EC" id="3.4.11.2" evidence="4"/>
<dbReference type="CDD" id="cd09603">
    <property type="entry name" value="M1_APN_like"/>
    <property type="match status" value="1"/>
</dbReference>
<evidence type="ECO:0000256" key="3">
    <source>
        <dbReference type="ARBA" id="ARBA00010136"/>
    </source>
</evidence>
<keyword evidence="18" id="KW-1185">Reference proteome</keyword>
<dbReference type="GO" id="GO:0008237">
    <property type="term" value="F:metallopeptidase activity"/>
    <property type="evidence" value="ECO:0007669"/>
    <property type="project" value="UniProtKB-KW"/>
</dbReference>
<dbReference type="GO" id="GO:0016285">
    <property type="term" value="F:alanyl aminopeptidase activity"/>
    <property type="evidence" value="ECO:0007669"/>
    <property type="project" value="UniProtKB-EC"/>
</dbReference>
<dbReference type="SUPFAM" id="SSF55486">
    <property type="entry name" value="Metalloproteases ('zincins'), catalytic domain"/>
    <property type="match status" value="1"/>
</dbReference>
<dbReference type="InterPro" id="IPR050344">
    <property type="entry name" value="Peptidase_M1_aminopeptidases"/>
</dbReference>
<evidence type="ECO:0000259" key="16">
    <source>
        <dbReference type="Pfam" id="PF17900"/>
    </source>
</evidence>
<keyword evidence="6" id="KW-0645">Protease</keyword>
<evidence type="ECO:0000256" key="12">
    <source>
        <dbReference type="ARBA" id="ARBA00031533"/>
    </source>
</evidence>
<dbReference type="Pfam" id="PF01433">
    <property type="entry name" value="Peptidase_M1"/>
    <property type="match status" value="1"/>
</dbReference>
<evidence type="ECO:0000256" key="2">
    <source>
        <dbReference type="ARBA" id="ARBA00001947"/>
    </source>
</evidence>
<protein>
    <recommendedName>
        <fullName evidence="5">Aminopeptidase N</fullName>
        <ecNumber evidence="4">3.4.11.2</ecNumber>
    </recommendedName>
    <alternativeName>
        <fullName evidence="11">Alanine aminopeptidase</fullName>
    </alternativeName>
    <alternativeName>
        <fullName evidence="12">Lysyl aminopeptidase</fullName>
    </alternativeName>
</protein>
<comment type="cofactor">
    <cofactor evidence="2">
        <name>Zn(2+)</name>
        <dbReference type="ChEBI" id="CHEBI:29105"/>
    </cofactor>
</comment>
<dbReference type="Pfam" id="PF17900">
    <property type="entry name" value="Peptidase_M1_N"/>
    <property type="match status" value="1"/>
</dbReference>
<name>A0A4Q7J2I3_9PSEU</name>
<comment type="catalytic activity">
    <reaction evidence="1">
        <text>Release of an N-terminal amino acid, Xaa-|-Yaa- from a peptide, amide or arylamide. Xaa is preferably Ala, but may be most amino acids including Pro (slow action). When a terminal hydrophobic residue is followed by a prolyl residue, the two may be released as an intact Xaa-Pro dipeptide.</text>
        <dbReference type="EC" id="3.4.11.2"/>
    </reaction>
</comment>
<dbReference type="PANTHER" id="PTHR11533:SF297">
    <property type="entry name" value="AMINOPEPTIDASE N"/>
    <property type="match status" value="1"/>
</dbReference>
<dbReference type="InterPro" id="IPR001930">
    <property type="entry name" value="Peptidase_M1"/>
</dbReference>
<evidence type="ECO:0000256" key="8">
    <source>
        <dbReference type="ARBA" id="ARBA00022801"/>
    </source>
</evidence>
<evidence type="ECO:0000256" key="11">
    <source>
        <dbReference type="ARBA" id="ARBA00029811"/>
    </source>
</evidence>
<dbReference type="Gene3D" id="1.10.390.10">
    <property type="entry name" value="Neutral Protease Domain 2"/>
    <property type="match status" value="1"/>
</dbReference>
<dbReference type="GO" id="GO:0006508">
    <property type="term" value="P:proteolysis"/>
    <property type="evidence" value="ECO:0007669"/>
    <property type="project" value="UniProtKB-KW"/>
</dbReference>
<organism evidence="17 18">
    <name type="scientific">Amycolatopsis suaedae</name>
    <dbReference type="NCBI Taxonomy" id="2510978"/>
    <lineage>
        <taxon>Bacteria</taxon>
        <taxon>Bacillati</taxon>
        <taxon>Actinomycetota</taxon>
        <taxon>Actinomycetes</taxon>
        <taxon>Pseudonocardiales</taxon>
        <taxon>Pseudonocardiaceae</taxon>
        <taxon>Amycolatopsis</taxon>
    </lineage>
</organism>
<keyword evidence="7" id="KW-0479">Metal-binding</keyword>
<dbReference type="AlphaFoldDB" id="A0A4Q7J2I3"/>
<evidence type="ECO:0000259" key="15">
    <source>
        <dbReference type="Pfam" id="PF01433"/>
    </source>
</evidence>
<feature type="region of interest" description="Disordered" evidence="13">
    <location>
        <begin position="24"/>
        <end position="45"/>
    </location>
</feature>
<dbReference type="RefSeq" id="WP_130477394.1">
    <property type="nucleotide sequence ID" value="NZ_SFCC01000011.1"/>
</dbReference>
<evidence type="ECO:0000256" key="1">
    <source>
        <dbReference type="ARBA" id="ARBA00000098"/>
    </source>
</evidence>
<proteinExistence type="inferred from homology"/>
<keyword evidence="8" id="KW-0378">Hydrolase</keyword>
<evidence type="ECO:0000256" key="14">
    <source>
        <dbReference type="SAM" id="SignalP"/>
    </source>
</evidence>
<comment type="similarity">
    <text evidence="3">Belongs to the peptidase M1 family.</text>
</comment>
<evidence type="ECO:0000313" key="18">
    <source>
        <dbReference type="Proteomes" id="UP000292003"/>
    </source>
</evidence>
<evidence type="ECO:0000256" key="7">
    <source>
        <dbReference type="ARBA" id="ARBA00022723"/>
    </source>
</evidence>
<dbReference type="GO" id="GO:0008270">
    <property type="term" value="F:zinc ion binding"/>
    <property type="evidence" value="ECO:0007669"/>
    <property type="project" value="InterPro"/>
</dbReference>
<comment type="caution">
    <text evidence="17">The sequence shown here is derived from an EMBL/GenBank/DDBJ whole genome shotgun (WGS) entry which is preliminary data.</text>
</comment>
<feature type="signal peptide" evidence="14">
    <location>
        <begin position="1"/>
        <end position="24"/>
    </location>
</feature>
<dbReference type="Proteomes" id="UP000292003">
    <property type="component" value="Unassembled WGS sequence"/>
</dbReference>
<gene>
    <name evidence="17" type="ORF">EWH70_22115</name>
</gene>
<dbReference type="EMBL" id="SFCC01000011">
    <property type="protein sequence ID" value="RZQ61661.1"/>
    <property type="molecule type" value="Genomic_DNA"/>
</dbReference>
<dbReference type="InterPro" id="IPR042097">
    <property type="entry name" value="Aminopeptidase_N-like_N_sf"/>
</dbReference>
<evidence type="ECO:0000256" key="5">
    <source>
        <dbReference type="ARBA" id="ARBA00015611"/>
    </source>
</evidence>
<keyword evidence="9" id="KW-0862">Zinc</keyword>
<dbReference type="Gene3D" id="2.60.40.1730">
    <property type="entry name" value="tricorn interacting facor f3 domain"/>
    <property type="match status" value="1"/>
</dbReference>
<evidence type="ECO:0000313" key="17">
    <source>
        <dbReference type="EMBL" id="RZQ61661.1"/>
    </source>
</evidence>
<feature type="chain" id="PRO_5020831361" description="Aminopeptidase N" evidence="14">
    <location>
        <begin position="25"/>
        <end position="470"/>
    </location>
</feature>
<evidence type="ECO:0000256" key="4">
    <source>
        <dbReference type="ARBA" id="ARBA00012564"/>
    </source>
</evidence>
<dbReference type="InterPro" id="IPR045357">
    <property type="entry name" value="Aminopeptidase_N-like_N"/>
</dbReference>
<reference evidence="17 18" key="1">
    <citation type="submission" date="2019-02" db="EMBL/GenBank/DDBJ databases">
        <title>Draft genome sequence of Amycolatopsis sp. 8-3EHSu isolated from roots of Suaeda maritima.</title>
        <authorList>
            <person name="Duangmal K."/>
            <person name="Chantavorakit T."/>
        </authorList>
    </citation>
    <scope>NUCLEOTIDE SEQUENCE [LARGE SCALE GENOMIC DNA]</scope>
    <source>
        <strain evidence="17 18">8-3EHSu</strain>
    </source>
</reference>
<dbReference type="PRINTS" id="PR00756">
    <property type="entry name" value="ALADIPTASE"/>
</dbReference>
<dbReference type="InterPro" id="IPR014782">
    <property type="entry name" value="Peptidase_M1_dom"/>
</dbReference>
<dbReference type="PANTHER" id="PTHR11533">
    <property type="entry name" value="PROTEASE M1 ZINC METALLOPROTEASE"/>
    <property type="match status" value="1"/>
</dbReference>
<evidence type="ECO:0000256" key="13">
    <source>
        <dbReference type="SAM" id="MobiDB-lite"/>
    </source>
</evidence>
<dbReference type="PROSITE" id="PS51257">
    <property type="entry name" value="PROKAR_LIPOPROTEIN"/>
    <property type="match status" value="1"/>
</dbReference>
<evidence type="ECO:0000256" key="6">
    <source>
        <dbReference type="ARBA" id="ARBA00022670"/>
    </source>
</evidence>
<evidence type="ECO:0000256" key="9">
    <source>
        <dbReference type="ARBA" id="ARBA00022833"/>
    </source>
</evidence>
<dbReference type="SUPFAM" id="SSF63737">
    <property type="entry name" value="Leukotriene A4 hydrolase N-terminal domain"/>
    <property type="match status" value="1"/>
</dbReference>